<evidence type="ECO:0000313" key="14">
    <source>
        <dbReference type="Proteomes" id="UP001268683"/>
    </source>
</evidence>
<dbReference type="InterPro" id="IPR058781">
    <property type="entry name" value="HH_AprE-like"/>
</dbReference>
<comment type="similarity">
    <text evidence="2 9">Belongs to the membrane fusion protein (MFP) (TC 8.A.1) family.</text>
</comment>
<feature type="coiled-coil region" evidence="10">
    <location>
        <begin position="282"/>
        <end position="309"/>
    </location>
</feature>
<dbReference type="NCBIfam" id="TIGR01843">
    <property type="entry name" value="type_I_hlyD"/>
    <property type="match status" value="1"/>
</dbReference>
<evidence type="ECO:0000256" key="2">
    <source>
        <dbReference type="ARBA" id="ARBA00009477"/>
    </source>
</evidence>
<evidence type="ECO:0000256" key="3">
    <source>
        <dbReference type="ARBA" id="ARBA00022448"/>
    </source>
</evidence>
<accession>A0AA52EEA0</accession>
<evidence type="ECO:0000256" key="9">
    <source>
        <dbReference type="RuleBase" id="RU365093"/>
    </source>
</evidence>
<dbReference type="PRINTS" id="PR01490">
    <property type="entry name" value="RTXTOXIND"/>
</dbReference>
<dbReference type="EMBL" id="CP123872">
    <property type="protein sequence ID" value="WND03196.1"/>
    <property type="molecule type" value="Genomic_DNA"/>
</dbReference>
<keyword evidence="7 9" id="KW-1133">Transmembrane helix</keyword>
<keyword evidence="14" id="KW-1185">Reference proteome</keyword>
<keyword evidence="3 9" id="KW-0813">Transport</keyword>
<feature type="domain" description="AprE-like long alpha-helical hairpin" evidence="11">
    <location>
        <begin position="120"/>
        <end position="308"/>
    </location>
</feature>
<dbReference type="PANTHER" id="PTHR30386:SF17">
    <property type="entry name" value="ALKALINE PROTEASE SECRETION PROTEIN APRE"/>
    <property type="match status" value="1"/>
</dbReference>
<evidence type="ECO:0000256" key="1">
    <source>
        <dbReference type="ARBA" id="ARBA00004377"/>
    </source>
</evidence>
<dbReference type="Pfam" id="PF25994">
    <property type="entry name" value="HH_AprE"/>
    <property type="match status" value="1"/>
</dbReference>
<dbReference type="GO" id="GO:0005886">
    <property type="term" value="C:plasma membrane"/>
    <property type="evidence" value="ECO:0007669"/>
    <property type="project" value="UniProtKB-SubCell"/>
</dbReference>
<dbReference type="InterPro" id="IPR058982">
    <property type="entry name" value="Beta-barrel_AprE"/>
</dbReference>
<dbReference type="InterPro" id="IPR050739">
    <property type="entry name" value="MFP"/>
</dbReference>
<keyword evidence="10" id="KW-0175">Coiled coil</keyword>
<keyword evidence="8 9" id="KW-0472">Membrane</keyword>
<dbReference type="Gene3D" id="2.40.50.100">
    <property type="match status" value="1"/>
</dbReference>
<dbReference type="InterPro" id="IPR010129">
    <property type="entry name" value="T1SS_HlyD"/>
</dbReference>
<evidence type="ECO:0000256" key="7">
    <source>
        <dbReference type="ARBA" id="ARBA00022989"/>
    </source>
</evidence>
<evidence type="ECO:0000256" key="4">
    <source>
        <dbReference type="ARBA" id="ARBA00022475"/>
    </source>
</evidence>
<name>A0AA52EEA0_9PROT</name>
<reference evidence="13" key="1">
    <citation type="submission" date="2023-04" db="EMBL/GenBank/DDBJ databases">
        <title>Complete genome sequence of Temperatibacter marinus.</title>
        <authorList>
            <person name="Rong J.-C."/>
            <person name="Yi M.-L."/>
            <person name="Zhao Q."/>
        </authorList>
    </citation>
    <scope>NUCLEOTIDE SEQUENCE</scope>
    <source>
        <strain evidence="13">NBRC 110045</strain>
    </source>
</reference>
<dbReference type="KEGG" id="tmk:QGN29_02290"/>
<proteinExistence type="inferred from homology"/>
<evidence type="ECO:0000256" key="5">
    <source>
        <dbReference type="ARBA" id="ARBA00022519"/>
    </source>
</evidence>
<comment type="subcellular location">
    <subcellularLocation>
        <location evidence="1 9">Cell inner membrane</location>
        <topology evidence="1 9">Single-pass membrane protein</topology>
    </subcellularLocation>
</comment>
<evidence type="ECO:0000313" key="13">
    <source>
        <dbReference type="EMBL" id="WND03196.1"/>
    </source>
</evidence>
<evidence type="ECO:0000256" key="8">
    <source>
        <dbReference type="ARBA" id="ARBA00023136"/>
    </source>
</evidence>
<keyword evidence="4 9" id="KW-1003">Cell membrane</keyword>
<keyword evidence="6 9" id="KW-0812">Transmembrane</keyword>
<keyword evidence="5 9" id="KW-0997">Cell inner membrane</keyword>
<evidence type="ECO:0000256" key="6">
    <source>
        <dbReference type="ARBA" id="ARBA00022692"/>
    </source>
</evidence>
<dbReference type="Proteomes" id="UP001268683">
    <property type="component" value="Chromosome"/>
</dbReference>
<dbReference type="Pfam" id="PF26002">
    <property type="entry name" value="Beta-barrel_AprE"/>
    <property type="match status" value="1"/>
</dbReference>
<dbReference type="RefSeq" id="WP_310799045.1">
    <property type="nucleotide sequence ID" value="NZ_CP123872.1"/>
</dbReference>
<evidence type="ECO:0000259" key="12">
    <source>
        <dbReference type="Pfam" id="PF26002"/>
    </source>
</evidence>
<organism evidence="13 14">
    <name type="scientific">Temperatibacter marinus</name>
    <dbReference type="NCBI Taxonomy" id="1456591"/>
    <lineage>
        <taxon>Bacteria</taxon>
        <taxon>Pseudomonadati</taxon>
        <taxon>Pseudomonadota</taxon>
        <taxon>Alphaproteobacteria</taxon>
        <taxon>Kordiimonadales</taxon>
        <taxon>Temperatibacteraceae</taxon>
        <taxon>Temperatibacter</taxon>
    </lineage>
</organism>
<dbReference type="GO" id="GO:0015031">
    <property type="term" value="P:protein transport"/>
    <property type="evidence" value="ECO:0007669"/>
    <property type="project" value="InterPro"/>
</dbReference>
<evidence type="ECO:0000256" key="10">
    <source>
        <dbReference type="SAM" id="Coils"/>
    </source>
</evidence>
<feature type="domain" description="AprE-like beta-barrel" evidence="12">
    <location>
        <begin position="353"/>
        <end position="433"/>
    </location>
</feature>
<evidence type="ECO:0000259" key="11">
    <source>
        <dbReference type="Pfam" id="PF25994"/>
    </source>
</evidence>
<gene>
    <name evidence="13" type="ORF">QGN29_02290</name>
</gene>
<protein>
    <recommendedName>
        <fullName evidence="9">Membrane fusion protein (MFP) family protein</fullName>
    </recommendedName>
</protein>
<feature type="transmembrane region" description="Helical" evidence="9">
    <location>
        <begin position="48"/>
        <end position="66"/>
    </location>
</feature>
<dbReference type="AlphaFoldDB" id="A0AA52EEA0"/>
<sequence>MEEKQNDTLSDAPQKDDLTASVLDRRSLGRWHSGLKLDYKPDTKTAKLVGLLVFGFGGFWAAFAPLESAITAQGRVIADLNNRVIQHLEGGILQEVAVNEGERVDKGDIVAVMDTTRSRVQQQSLLIQRAIRKIQLSRRRAEVLDKPAFEIPKDIQPETLSNASVKEALQSQREEFDAVMSLISSRLNTIDREIDTKNAVILGNEEVKKAYELQLELTNKEVTDYRELNKKGLIQRTRLFQAERNKASLQARIETTKLTIGKTINEIKTLEVKKGEVKLSRLAVAEKEAIELQKQLNDIDTKLESLDDLLSRTFVKSPVDGVVIQISTHTVGAVIKPGEPIMSIFPVSDSLKLDIKIPVNKIDEVHIGQEFDIIFATDSGRGALPVLGTLTFISRDSITSDQDPEGYYRGFGIIKKGESLEHLLPGNTGTVYIKGQPTTLLSYILRPLTQIARGSLAS</sequence>
<dbReference type="PANTHER" id="PTHR30386">
    <property type="entry name" value="MEMBRANE FUSION SUBUNIT OF EMRAB-TOLC MULTIDRUG EFFLUX PUMP"/>
    <property type="match status" value="1"/>
</dbReference>